<evidence type="ECO:0000256" key="1">
    <source>
        <dbReference type="HAMAP-Rule" id="MF_00652"/>
    </source>
</evidence>
<dbReference type="AlphaFoldDB" id="A0A0C2A7H8"/>
<accession>A0A0C2A7H8</accession>
<dbReference type="Proteomes" id="UP000031599">
    <property type="component" value="Unassembled WGS sequence"/>
</dbReference>
<evidence type="ECO:0000313" key="3">
    <source>
        <dbReference type="Proteomes" id="UP000031599"/>
    </source>
</evidence>
<dbReference type="GO" id="GO:0005829">
    <property type="term" value="C:cytosol"/>
    <property type="evidence" value="ECO:0007669"/>
    <property type="project" value="TreeGrafter"/>
</dbReference>
<dbReference type="GO" id="GO:0033194">
    <property type="term" value="P:response to hydroperoxide"/>
    <property type="evidence" value="ECO:0007669"/>
    <property type="project" value="TreeGrafter"/>
</dbReference>
<dbReference type="Pfam" id="PF03883">
    <property type="entry name" value="H2O2_YaaD"/>
    <property type="match status" value="1"/>
</dbReference>
<evidence type="ECO:0000313" key="2">
    <source>
        <dbReference type="EMBL" id="KIG19498.1"/>
    </source>
</evidence>
<organism evidence="2 3">
    <name type="scientific">Enhygromyxa salina</name>
    <dbReference type="NCBI Taxonomy" id="215803"/>
    <lineage>
        <taxon>Bacteria</taxon>
        <taxon>Pseudomonadati</taxon>
        <taxon>Myxococcota</taxon>
        <taxon>Polyangia</taxon>
        <taxon>Nannocystales</taxon>
        <taxon>Nannocystaceae</taxon>
        <taxon>Enhygromyxa</taxon>
    </lineage>
</organism>
<dbReference type="EMBL" id="JMCC02000001">
    <property type="protein sequence ID" value="KIG19498.1"/>
    <property type="molecule type" value="Genomic_DNA"/>
</dbReference>
<sequence>MKDAESLMRTTRGLSQTKIRELMHLSADLAKLNYDRYHSFELPFGPDNAMPAALAFNGDVYRGLDARSLSATDLGWAQDKVMILSGMFGLLRPLDLIQPYRLEMGTKLATRRGRDLYQFWGSRIRELIDATLEGHPDPSLINLASNEYFKAVQAKQLNRRTITCVFEDYKQRPDEGKVISFLAKIARGTMARYIITERLDRAEGLKDFALDRYRFDAARSTDTRWIFSRKFIPVAK</sequence>
<protein>
    <recommendedName>
        <fullName evidence="1">UPF0246 protein DB30_00007</fullName>
    </recommendedName>
</protein>
<gene>
    <name evidence="2" type="ORF">DB30_00007</name>
</gene>
<comment type="similarity">
    <text evidence="1">Belongs to the UPF0246 family.</text>
</comment>
<dbReference type="InterPro" id="IPR005583">
    <property type="entry name" value="YaaA"/>
</dbReference>
<dbReference type="NCBIfam" id="NF002542">
    <property type="entry name" value="PRK02101.1-3"/>
    <property type="match status" value="1"/>
</dbReference>
<dbReference type="HAMAP" id="MF_00652">
    <property type="entry name" value="UPF0246"/>
    <property type="match status" value="1"/>
</dbReference>
<reference evidence="2 3" key="1">
    <citation type="submission" date="2014-12" db="EMBL/GenBank/DDBJ databases">
        <title>Genome assembly of Enhygromyxa salina DSM 15201.</title>
        <authorList>
            <person name="Sharma G."/>
            <person name="Subramanian S."/>
        </authorList>
    </citation>
    <scope>NUCLEOTIDE SEQUENCE [LARGE SCALE GENOMIC DNA]</scope>
    <source>
        <strain evidence="2 3">DSM 15201</strain>
    </source>
</reference>
<comment type="caution">
    <text evidence="2">The sequence shown here is derived from an EMBL/GenBank/DDBJ whole genome shotgun (WGS) entry which is preliminary data.</text>
</comment>
<proteinExistence type="inferred from homology"/>
<dbReference type="PANTHER" id="PTHR30283:SF4">
    <property type="entry name" value="PEROXIDE STRESS RESISTANCE PROTEIN YAAA"/>
    <property type="match status" value="1"/>
</dbReference>
<dbReference type="PANTHER" id="PTHR30283">
    <property type="entry name" value="PEROXIDE STRESS RESPONSE PROTEIN YAAA"/>
    <property type="match status" value="1"/>
</dbReference>
<name>A0A0C2A7H8_9BACT</name>